<dbReference type="AlphaFoldDB" id="A0A285VGV0"/>
<keyword evidence="3" id="KW-1185">Reference proteome</keyword>
<name>A0A285VGV0_9MICO</name>
<feature type="transmembrane region" description="Helical" evidence="1">
    <location>
        <begin position="63"/>
        <end position="80"/>
    </location>
</feature>
<gene>
    <name evidence="2" type="ORF">SAMN05421879_101530</name>
</gene>
<reference evidence="3" key="1">
    <citation type="submission" date="2017-08" db="EMBL/GenBank/DDBJ databases">
        <authorList>
            <person name="Varghese N."/>
            <person name="Submissions S."/>
        </authorList>
    </citation>
    <scope>NUCLEOTIDE SEQUENCE [LARGE SCALE GENOMIC DNA]</scope>
    <source>
        <strain evidence="3">USBA17B2</strain>
    </source>
</reference>
<feature type="transmembrane region" description="Helical" evidence="1">
    <location>
        <begin position="23"/>
        <end position="43"/>
    </location>
</feature>
<keyword evidence="1" id="KW-0812">Transmembrane</keyword>
<keyword evidence="1" id="KW-1133">Transmembrane helix</keyword>
<evidence type="ECO:0000313" key="2">
    <source>
        <dbReference type="EMBL" id="SOC52406.1"/>
    </source>
</evidence>
<evidence type="ECO:0000313" key="3">
    <source>
        <dbReference type="Proteomes" id="UP000219688"/>
    </source>
</evidence>
<keyword evidence="1" id="KW-0472">Membrane</keyword>
<dbReference type="Proteomes" id="UP000219688">
    <property type="component" value="Unassembled WGS sequence"/>
</dbReference>
<accession>A0A285VGV0</accession>
<proteinExistence type="predicted"/>
<sequence>MTPPTSSATAPSPVPWRARHRRALGLVGAVLAAGMTVLWTVVVPDKADAASGLQYALLRWGHAASWACLTGVGLAVATGAPRGVREMLAWGALASYGGFLLALAL</sequence>
<feature type="transmembrane region" description="Helical" evidence="1">
    <location>
        <begin position="87"/>
        <end position="104"/>
    </location>
</feature>
<dbReference type="RefSeq" id="WP_097186700.1">
    <property type="nucleotide sequence ID" value="NZ_OBQK01000001.1"/>
</dbReference>
<evidence type="ECO:0000256" key="1">
    <source>
        <dbReference type="SAM" id="Phobius"/>
    </source>
</evidence>
<organism evidence="2 3">
    <name type="scientific">Ornithinimicrobium cerasi</name>
    <dbReference type="NCBI Taxonomy" id="2248773"/>
    <lineage>
        <taxon>Bacteria</taxon>
        <taxon>Bacillati</taxon>
        <taxon>Actinomycetota</taxon>
        <taxon>Actinomycetes</taxon>
        <taxon>Micrococcales</taxon>
        <taxon>Ornithinimicrobiaceae</taxon>
        <taxon>Ornithinimicrobium</taxon>
    </lineage>
</organism>
<protein>
    <submittedName>
        <fullName evidence="2">Uncharacterized protein</fullName>
    </submittedName>
</protein>
<dbReference type="EMBL" id="OBQK01000001">
    <property type="protein sequence ID" value="SOC52406.1"/>
    <property type="molecule type" value="Genomic_DNA"/>
</dbReference>